<dbReference type="GO" id="GO:0009967">
    <property type="term" value="P:positive regulation of signal transduction"/>
    <property type="evidence" value="ECO:0007669"/>
    <property type="project" value="UniProtKB-ARBA"/>
</dbReference>
<keyword evidence="7" id="KW-0418">Kinase</keyword>
<dbReference type="EC" id="2.7.11.10" evidence="2"/>
<dbReference type="FunFam" id="1.10.510.10:FF:000100">
    <property type="entry name" value="inhibitor of nuclear factor kappa-B kinase subunit epsilon"/>
    <property type="match status" value="1"/>
</dbReference>
<protein>
    <recommendedName>
        <fullName evidence="2">IkappaB kinase</fullName>
        <ecNumber evidence="2">2.7.11.10</ecNumber>
    </recommendedName>
</protein>
<dbReference type="PROSITE" id="PS00107">
    <property type="entry name" value="PROTEIN_KINASE_ATP"/>
    <property type="match status" value="1"/>
</dbReference>
<evidence type="ECO:0000256" key="5">
    <source>
        <dbReference type="ARBA" id="ARBA00022679"/>
    </source>
</evidence>
<comment type="catalytic activity">
    <reaction evidence="9">
        <text>L-seryl-[I-kappa-B protein] + ATP = O-phospho-L-seryl-[I-kappa-B protein] + ADP + H(+)</text>
        <dbReference type="Rhea" id="RHEA:19073"/>
        <dbReference type="Rhea" id="RHEA-COMP:13698"/>
        <dbReference type="Rhea" id="RHEA-COMP:13699"/>
        <dbReference type="ChEBI" id="CHEBI:15378"/>
        <dbReference type="ChEBI" id="CHEBI:29999"/>
        <dbReference type="ChEBI" id="CHEBI:30616"/>
        <dbReference type="ChEBI" id="CHEBI:83421"/>
        <dbReference type="ChEBI" id="CHEBI:456216"/>
        <dbReference type="EC" id="2.7.11.10"/>
    </reaction>
</comment>
<dbReference type="GO" id="GO:0005737">
    <property type="term" value="C:cytoplasm"/>
    <property type="evidence" value="ECO:0007669"/>
    <property type="project" value="UniProtKB-SubCell"/>
</dbReference>
<dbReference type="PANTHER" id="PTHR22969">
    <property type="entry name" value="IKB KINASE"/>
    <property type="match status" value="1"/>
</dbReference>
<dbReference type="InterPro" id="IPR000719">
    <property type="entry name" value="Prot_kinase_dom"/>
</dbReference>
<evidence type="ECO:0000256" key="3">
    <source>
        <dbReference type="ARBA" id="ARBA00022490"/>
    </source>
</evidence>
<evidence type="ECO:0000256" key="10">
    <source>
        <dbReference type="PROSITE-ProRule" id="PRU10141"/>
    </source>
</evidence>
<dbReference type="Gene3D" id="1.10.510.10">
    <property type="entry name" value="Transferase(Phosphotransferase) domain 1"/>
    <property type="match status" value="1"/>
</dbReference>
<dbReference type="InterPro" id="IPR008271">
    <property type="entry name" value="Ser/Thr_kinase_AS"/>
</dbReference>
<evidence type="ECO:0000256" key="7">
    <source>
        <dbReference type="ARBA" id="ARBA00022777"/>
    </source>
</evidence>
<evidence type="ECO:0000313" key="14">
    <source>
        <dbReference type="Proteomes" id="UP000005408"/>
    </source>
</evidence>
<evidence type="ECO:0000259" key="12">
    <source>
        <dbReference type="PROSITE" id="PS50011"/>
    </source>
</evidence>
<evidence type="ECO:0000256" key="8">
    <source>
        <dbReference type="ARBA" id="ARBA00022840"/>
    </source>
</evidence>
<keyword evidence="14" id="KW-1185">Reference proteome</keyword>
<accession>A0A8W8M147</accession>
<dbReference type="OrthoDB" id="10013850at2759"/>
<evidence type="ECO:0000256" key="11">
    <source>
        <dbReference type="SAM" id="Coils"/>
    </source>
</evidence>
<proteinExistence type="predicted"/>
<dbReference type="Pfam" id="PF18394">
    <property type="entry name" value="TBK1_CCD1"/>
    <property type="match status" value="1"/>
</dbReference>
<dbReference type="GO" id="GO:0005524">
    <property type="term" value="F:ATP binding"/>
    <property type="evidence" value="ECO:0007669"/>
    <property type="project" value="UniProtKB-UniRule"/>
</dbReference>
<dbReference type="InterPro" id="IPR017441">
    <property type="entry name" value="Protein_kinase_ATP_BS"/>
</dbReference>
<dbReference type="InterPro" id="IPR011009">
    <property type="entry name" value="Kinase-like_dom_sf"/>
</dbReference>
<sequence length="752" mass="86367">MSGDDFLPLRQSQNYLWDVTKVLGQGATSKVYKGRDKRNGEEVAVKVFSSAAMQRSPEVQVREFQVMMQLKQENVVQLLGIEEEDVNNHKVIVMELSQHGSLYTLLDDPENSLGLEEEEFVIVLKDLTAGIQYLRDKDIVHRDIKPGNILLFKDEEGRSVYKLTDFGAAKQLESEDEQFMSLYGTEEYLHPNIYGRAVIKDGNTGPFDATVDLWSLGVTIYHAATGQLPFKAYGGRRNRQKMYEITRTKESGVISGIQKYEDGPVEWRKDLPPTCLLSAGLKKFLVPVLASLLESNERKRTTFDRFFQEVANIISKKVLNAFCPVTWSNMKIYVDKDTKLSRLQEVIAEQCEVAAVNQILVVDGELLEHTVDPLAPVSDYPACITEGNPIFVFLKSYPDHRYFPNCVYPEFPRFGSSVHVSNDYQLTKLCCTVMAFHLRLVKQYHRKLQLLQKSVRGYVHELHHEIVHLVDCLKHQKQHNQVCSLWTKNYGHSAAQNIALVRGVDQGTGAKEREVLLEGNQKFIRDLEKQVDNIMKSAEDLLNQIKRDELQNRRLEKYWNDENMACHSDTFRCGEKIAMMLDSMKGIMAAFKEDRHRVVLGKLEENIHMVEKNRLQTLCSKSLSILESCNRFTEKQYNAYYTWYNQAVDTRNRCDKVNLKLGHLEKRQTEFVTKLDEFSKVMIGSMHEVVCEPNVTSHINQSSNNRRPTNLLNTLNNKLNAVEVDVIELKQSVDANFKILHSTEKQILENGI</sequence>
<keyword evidence="6 10" id="KW-0547">Nucleotide-binding</keyword>
<dbReference type="EnsemblMetazoa" id="G31089.2">
    <property type="protein sequence ID" value="G31089.2:cds"/>
    <property type="gene ID" value="G31089"/>
</dbReference>
<feature type="coiled-coil region" evidence="11">
    <location>
        <begin position="524"/>
        <end position="558"/>
    </location>
</feature>
<evidence type="ECO:0000256" key="6">
    <source>
        <dbReference type="ARBA" id="ARBA00022741"/>
    </source>
</evidence>
<dbReference type="SUPFAM" id="SSF56112">
    <property type="entry name" value="Protein kinase-like (PK-like)"/>
    <property type="match status" value="1"/>
</dbReference>
<dbReference type="Gene3D" id="3.10.20.90">
    <property type="entry name" value="Phosphatidylinositol 3-kinase Catalytic Subunit, Chain A, domain 1"/>
    <property type="match status" value="1"/>
</dbReference>
<keyword evidence="4" id="KW-0723">Serine/threonine-protein kinase</keyword>
<dbReference type="InterPro" id="IPR041309">
    <property type="entry name" value="TBK1_CC1"/>
</dbReference>
<keyword evidence="11" id="KW-0175">Coiled coil</keyword>
<dbReference type="PROSITE" id="PS50011">
    <property type="entry name" value="PROTEIN_KINASE_DOM"/>
    <property type="match status" value="1"/>
</dbReference>
<dbReference type="GO" id="GO:0006950">
    <property type="term" value="P:response to stress"/>
    <property type="evidence" value="ECO:0007669"/>
    <property type="project" value="UniProtKB-ARBA"/>
</dbReference>
<evidence type="ECO:0000256" key="4">
    <source>
        <dbReference type="ARBA" id="ARBA00022527"/>
    </source>
</evidence>
<dbReference type="Pfam" id="PF00069">
    <property type="entry name" value="Pkinase"/>
    <property type="match status" value="1"/>
</dbReference>
<feature type="domain" description="Protein kinase" evidence="12">
    <location>
        <begin position="17"/>
        <end position="314"/>
    </location>
</feature>
<dbReference type="FunFam" id="3.30.200.20:FF:000106">
    <property type="entry name" value="serine/threonine-protein kinase TBK1 isoform X1"/>
    <property type="match status" value="1"/>
</dbReference>
<dbReference type="OMA" id="DEYANCE"/>
<dbReference type="Gene3D" id="3.30.200.20">
    <property type="entry name" value="Phosphorylase Kinase, domain 1"/>
    <property type="match status" value="1"/>
</dbReference>
<dbReference type="GO" id="GO:0045089">
    <property type="term" value="P:positive regulation of innate immune response"/>
    <property type="evidence" value="ECO:0007669"/>
    <property type="project" value="UniProtKB-ARBA"/>
</dbReference>
<keyword evidence="5" id="KW-0808">Transferase</keyword>
<evidence type="ECO:0000256" key="9">
    <source>
        <dbReference type="ARBA" id="ARBA00048789"/>
    </source>
</evidence>
<dbReference type="PROSITE" id="PS00108">
    <property type="entry name" value="PROTEIN_KINASE_ST"/>
    <property type="match status" value="1"/>
</dbReference>
<dbReference type="Proteomes" id="UP000005408">
    <property type="component" value="Unassembled WGS sequence"/>
</dbReference>
<dbReference type="CDD" id="cd12219">
    <property type="entry name" value="Ubl_TBK1_like"/>
    <property type="match status" value="1"/>
</dbReference>
<dbReference type="InterPro" id="IPR051180">
    <property type="entry name" value="IKK"/>
</dbReference>
<reference evidence="13" key="1">
    <citation type="submission" date="2022-08" db="UniProtKB">
        <authorList>
            <consortium name="EnsemblMetazoa"/>
        </authorList>
    </citation>
    <scope>IDENTIFICATION</scope>
    <source>
        <strain evidence="13">05x7-T-G4-1.051#20</strain>
    </source>
</reference>
<feature type="binding site" evidence="10">
    <location>
        <position position="46"/>
    </location>
    <ligand>
        <name>ATP</name>
        <dbReference type="ChEBI" id="CHEBI:30616"/>
    </ligand>
</feature>
<keyword evidence="3" id="KW-0963">Cytoplasm</keyword>
<dbReference type="GO" id="GO:0010628">
    <property type="term" value="P:positive regulation of gene expression"/>
    <property type="evidence" value="ECO:0007669"/>
    <property type="project" value="UniProtKB-ARBA"/>
</dbReference>
<evidence type="ECO:0000313" key="13">
    <source>
        <dbReference type="EnsemblMetazoa" id="G31089.1:cds"/>
    </source>
</evidence>
<dbReference type="EnsemblMetazoa" id="G31089.1">
    <property type="protein sequence ID" value="G31089.1:cds"/>
    <property type="gene ID" value="G31089"/>
</dbReference>
<comment type="subcellular location">
    <subcellularLocation>
        <location evidence="1">Cytoplasm</location>
    </subcellularLocation>
</comment>
<dbReference type="PANTHER" id="PTHR22969:SF15">
    <property type="entry name" value="FI05319P"/>
    <property type="match status" value="1"/>
</dbReference>
<dbReference type="Gene3D" id="1.20.1270.420">
    <property type="match status" value="1"/>
</dbReference>
<keyword evidence="8 10" id="KW-0067">ATP-binding</keyword>
<dbReference type="GO" id="GO:0008384">
    <property type="term" value="F:IkappaB kinase activity"/>
    <property type="evidence" value="ECO:0007669"/>
    <property type="project" value="UniProtKB-EC"/>
</dbReference>
<evidence type="ECO:0000256" key="1">
    <source>
        <dbReference type="ARBA" id="ARBA00004496"/>
    </source>
</evidence>
<name>A0A8W8M147_MAGGI</name>
<organism evidence="13 14">
    <name type="scientific">Magallana gigas</name>
    <name type="common">Pacific oyster</name>
    <name type="synonym">Crassostrea gigas</name>
    <dbReference type="NCBI Taxonomy" id="29159"/>
    <lineage>
        <taxon>Eukaryota</taxon>
        <taxon>Metazoa</taxon>
        <taxon>Spiralia</taxon>
        <taxon>Lophotrochozoa</taxon>
        <taxon>Mollusca</taxon>
        <taxon>Bivalvia</taxon>
        <taxon>Autobranchia</taxon>
        <taxon>Pteriomorphia</taxon>
        <taxon>Ostreida</taxon>
        <taxon>Ostreoidea</taxon>
        <taxon>Ostreidae</taxon>
        <taxon>Magallana</taxon>
    </lineage>
</organism>
<dbReference type="AlphaFoldDB" id="A0A8W8M147"/>
<evidence type="ECO:0000256" key="2">
    <source>
        <dbReference type="ARBA" id="ARBA00012442"/>
    </source>
</evidence>
<dbReference type="SMART" id="SM00220">
    <property type="entry name" value="S_TKc"/>
    <property type="match status" value="1"/>
</dbReference>